<sequence length="257" mass="28405">MTDSQAARQWILILSLTALLLSLAILGQIVSQYVKAYLDAPGEVSAFLDTIDSSIVENESYDHDISKLKRQEDRLRLNRLLREIQKGGDALREDLNALTEGEDGSSPRLKPAARLFWASHRRQLEEKVRRVDLLRMRFLVVHMGIITGAAAATEKKNAAGGGGFGRDLAAPRDPEKWSSIPRAPVPPPLPRPLPDSLTEGIKSKPPLRRLTLHAIGHPDAVEGGPRKGWAGVMQELQRSPVLRERHASIELAMAKAY</sequence>
<feature type="compositionally biased region" description="Pro residues" evidence="1">
    <location>
        <begin position="183"/>
        <end position="193"/>
    </location>
</feature>
<dbReference type="AlphaFoldDB" id="A0AAV9HRD7"/>
<evidence type="ECO:0000313" key="2">
    <source>
        <dbReference type="EMBL" id="KAK4463457.1"/>
    </source>
</evidence>
<accession>A0AAV9HRD7</accession>
<reference evidence="2" key="1">
    <citation type="journal article" date="2023" name="Mol. Phylogenet. Evol.">
        <title>Genome-scale phylogeny and comparative genomics of the fungal order Sordariales.</title>
        <authorList>
            <person name="Hensen N."/>
            <person name="Bonometti L."/>
            <person name="Westerberg I."/>
            <person name="Brannstrom I.O."/>
            <person name="Guillou S."/>
            <person name="Cros-Aarteil S."/>
            <person name="Calhoun S."/>
            <person name="Haridas S."/>
            <person name="Kuo A."/>
            <person name="Mondo S."/>
            <person name="Pangilinan J."/>
            <person name="Riley R."/>
            <person name="LaButti K."/>
            <person name="Andreopoulos B."/>
            <person name="Lipzen A."/>
            <person name="Chen C."/>
            <person name="Yan M."/>
            <person name="Daum C."/>
            <person name="Ng V."/>
            <person name="Clum A."/>
            <person name="Steindorff A."/>
            <person name="Ohm R.A."/>
            <person name="Martin F."/>
            <person name="Silar P."/>
            <person name="Natvig D.O."/>
            <person name="Lalanne C."/>
            <person name="Gautier V."/>
            <person name="Ament-Velasquez S.L."/>
            <person name="Kruys A."/>
            <person name="Hutchinson M.I."/>
            <person name="Powell A.J."/>
            <person name="Barry K."/>
            <person name="Miller A.N."/>
            <person name="Grigoriev I.V."/>
            <person name="Debuchy R."/>
            <person name="Gladieux P."/>
            <person name="Hiltunen Thoren M."/>
            <person name="Johannesson H."/>
        </authorList>
    </citation>
    <scope>NUCLEOTIDE SEQUENCE</scope>
    <source>
        <strain evidence="2">PSN324</strain>
    </source>
</reference>
<evidence type="ECO:0000256" key="1">
    <source>
        <dbReference type="SAM" id="MobiDB-lite"/>
    </source>
</evidence>
<organism evidence="2 3">
    <name type="scientific">Cladorrhinum samala</name>
    <dbReference type="NCBI Taxonomy" id="585594"/>
    <lineage>
        <taxon>Eukaryota</taxon>
        <taxon>Fungi</taxon>
        <taxon>Dikarya</taxon>
        <taxon>Ascomycota</taxon>
        <taxon>Pezizomycotina</taxon>
        <taxon>Sordariomycetes</taxon>
        <taxon>Sordariomycetidae</taxon>
        <taxon>Sordariales</taxon>
        <taxon>Podosporaceae</taxon>
        <taxon>Cladorrhinum</taxon>
    </lineage>
</organism>
<name>A0AAV9HRD7_9PEZI</name>
<comment type="caution">
    <text evidence="2">The sequence shown here is derived from an EMBL/GenBank/DDBJ whole genome shotgun (WGS) entry which is preliminary data.</text>
</comment>
<gene>
    <name evidence="2" type="ORF">QBC42DRAFT_265616</name>
</gene>
<keyword evidence="3" id="KW-1185">Reference proteome</keyword>
<dbReference type="Proteomes" id="UP001321749">
    <property type="component" value="Unassembled WGS sequence"/>
</dbReference>
<evidence type="ECO:0000313" key="3">
    <source>
        <dbReference type="Proteomes" id="UP001321749"/>
    </source>
</evidence>
<feature type="region of interest" description="Disordered" evidence="1">
    <location>
        <begin position="156"/>
        <end position="193"/>
    </location>
</feature>
<dbReference type="EMBL" id="MU864959">
    <property type="protein sequence ID" value="KAK4463457.1"/>
    <property type="molecule type" value="Genomic_DNA"/>
</dbReference>
<protein>
    <submittedName>
        <fullName evidence="2">Uncharacterized protein</fullName>
    </submittedName>
</protein>
<reference evidence="2" key="2">
    <citation type="submission" date="2023-06" db="EMBL/GenBank/DDBJ databases">
        <authorList>
            <consortium name="Lawrence Berkeley National Laboratory"/>
            <person name="Mondo S.J."/>
            <person name="Hensen N."/>
            <person name="Bonometti L."/>
            <person name="Westerberg I."/>
            <person name="Brannstrom I.O."/>
            <person name="Guillou S."/>
            <person name="Cros-Aarteil S."/>
            <person name="Calhoun S."/>
            <person name="Haridas S."/>
            <person name="Kuo A."/>
            <person name="Pangilinan J."/>
            <person name="Riley R."/>
            <person name="Labutti K."/>
            <person name="Andreopoulos B."/>
            <person name="Lipzen A."/>
            <person name="Chen C."/>
            <person name="Yanf M."/>
            <person name="Daum C."/>
            <person name="Ng V."/>
            <person name="Clum A."/>
            <person name="Steindorff A."/>
            <person name="Ohm R."/>
            <person name="Martin F."/>
            <person name="Silar P."/>
            <person name="Natvig D."/>
            <person name="Lalanne C."/>
            <person name="Gautier V."/>
            <person name="Ament-Velasquez S.L."/>
            <person name="Kruys A."/>
            <person name="Hutchinson M.I."/>
            <person name="Powell A.J."/>
            <person name="Barry K."/>
            <person name="Miller A.N."/>
            <person name="Grigoriev I.V."/>
            <person name="Debuchy R."/>
            <person name="Gladieux P."/>
            <person name="Thoren M.H."/>
            <person name="Johannesson H."/>
        </authorList>
    </citation>
    <scope>NUCLEOTIDE SEQUENCE</scope>
    <source>
        <strain evidence="2">PSN324</strain>
    </source>
</reference>
<proteinExistence type="predicted"/>